<evidence type="ECO:0000313" key="1">
    <source>
        <dbReference type="EMBL" id="MDC0746341.1"/>
    </source>
</evidence>
<keyword evidence="2" id="KW-1185">Reference proteome</keyword>
<dbReference type="InterPro" id="IPR008727">
    <property type="entry name" value="PAAR_motif"/>
</dbReference>
<dbReference type="RefSeq" id="WP_271924724.1">
    <property type="nucleotide sequence ID" value="NZ_JAQNDO010000001.1"/>
</dbReference>
<dbReference type="Proteomes" id="UP001221411">
    <property type="component" value="Unassembled WGS sequence"/>
</dbReference>
<name>A0ABT5EX17_9BACT</name>
<dbReference type="Gene3D" id="2.60.200.60">
    <property type="match status" value="1"/>
</dbReference>
<proteinExistence type="predicted"/>
<sequence>MPQAARKGDLTVHGGVIAEGSPDVTIGGMAAARLLDKHVCPLHGPGPVTQTSLTVFINKVGAARVGDACTCMIPSTALGGGSGDKPEQAKWTFKADGAATKENKYATDGEDYSEKSLRDAWDKANNKAGDKAIDQVVNGRDPKDQAWKPKVAVGANKELWSASTVPKGPDGKPVDNYAQFFSGSTKGSYGANAEFEGVRNMKANAGGKAEVEGSLFAASGKAGDAKGWGEVSGEAKVLTAKADAAAGIQAEVKDGKLESAYAEASAGAGASVVEGKVAGKKTFTIPLVNLDVSIGGEASGALLTAEARASAFAGYRDGKLRMGFGAKVGALLAGLGFKFNIEIGPAEQKKEPPKAPGVPGVAGIDPIAIGCMTVLIGGVPPPYMPGAPPPDQPPGVIVDAVGIRNKSQALTLKAAKRAAAPFTPIKCDF</sequence>
<reference evidence="1 2" key="1">
    <citation type="submission" date="2022-11" db="EMBL/GenBank/DDBJ databases">
        <title>Minimal conservation of predation-associated metabolite biosynthetic gene clusters underscores biosynthetic potential of Myxococcota including descriptions for ten novel species: Archangium lansinium sp. nov., Myxococcus landrumus sp. nov., Nannocystis bai.</title>
        <authorList>
            <person name="Ahearne A."/>
            <person name="Stevens C."/>
            <person name="Dowd S."/>
        </authorList>
    </citation>
    <scope>NUCLEOTIDE SEQUENCE [LARGE SCALE GENOMIC DNA]</scope>
    <source>
        <strain evidence="1 2">RJM3</strain>
    </source>
</reference>
<evidence type="ECO:0000313" key="2">
    <source>
        <dbReference type="Proteomes" id="UP001221411"/>
    </source>
</evidence>
<dbReference type="EMBL" id="JAQNDO010000001">
    <property type="protein sequence ID" value="MDC0746341.1"/>
    <property type="molecule type" value="Genomic_DNA"/>
</dbReference>
<accession>A0ABT5EX17</accession>
<dbReference type="Pfam" id="PF05488">
    <property type="entry name" value="PAAR_motif"/>
    <property type="match status" value="1"/>
</dbReference>
<comment type="caution">
    <text evidence="1">The sequence shown here is derived from an EMBL/GenBank/DDBJ whole genome shotgun (WGS) entry which is preliminary data.</text>
</comment>
<protein>
    <submittedName>
        <fullName evidence="1">PAAR domain-containing protein</fullName>
    </submittedName>
</protein>
<gene>
    <name evidence="1" type="ORF">POL67_33740</name>
</gene>
<organism evidence="1 2">
    <name type="scientific">Polyangium mundeleinium</name>
    <dbReference type="NCBI Taxonomy" id="2995306"/>
    <lineage>
        <taxon>Bacteria</taxon>
        <taxon>Pseudomonadati</taxon>
        <taxon>Myxococcota</taxon>
        <taxon>Polyangia</taxon>
        <taxon>Polyangiales</taxon>
        <taxon>Polyangiaceae</taxon>
        <taxon>Polyangium</taxon>
    </lineage>
</organism>